<dbReference type="Proteomes" id="UP001180020">
    <property type="component" value="Unassembled WGS sequence"/>
</dbReference>
<name>A0AAV9F1U6_ACOCL</name>
<dbReference type="AlphaFoldDB" id="A0AAV9F1U6"/>
<protein>
    <submittedName>
        <fullName evidence="1">Uncharacterized protein</fullName>
    </submittedName>
</protein>
<dbReference type="EMBL" id="JAUJYO010000004">
    <property type="protein sequence ID" value="KAK1318532.1"/>
    <property type="molecule type" value="Genomic_DNA"/>
</dbReference>
<reference evidence="1" key="1">
    <citation type="journal article" date="2023" name="Nat. Commun.">
        <title>Diploid and tetraploid genomes of Acorus and the evolution of monocots.</title>
        <authorList>
            <person name="Ma L."/>
            <person name="Liu K.W."/>
            <person name="Li Z."/>
            <person name="Hsiao Y.Y."/>
            <person name="Qi Y."/>
            <person name="Fu T."/>
            <person name="Tang G.D."/>
            <person name="Zhang D."/>
            <person name="Sun W.H."/>
            <person name="Liu D.K."/>
            <person name="Li Y."/>
            <person name="Chen G.Z."/>
            <person name="Liu X.D."/>
            <person name="Liao X.Y."/>
            <person name="Jiang Y.T."/>
            <person name="Yu X."/>
            <person name="Hao Y."/>
            <person name="Huang J."/>
            <person name="Zhao X.W."/>
            <person name="Ke S."/>
            <person name="Chen Y.Y."/>
            <person name="Wu W.L."/>
            <person name="Hsu J.L."/>
            <person name="Lin Y.F."/>
            <person name="Huang M.D."/>
            <person name="Li C.Y."/>
            <person name="Huang L."/>
            <person name="Wang Z.W."/>
            <person name="Zhao X."/>
            <person name="Zhong W.Y."/>
            <person name="Peng D.H."/>
            <person name="Ahmad S."/>
            <person name="Lan S."/>
            <person name="Zhang J.S."/>
            <person name="Tsai W.C."/>
            <person name="Van de Peer Y."/>
            <person name="Liu Z.J."/>
        </authorList>
    </citation>
    <scope>NUCLEOTIDE SEQUENCE</scope>
    <source>
        <strain evidence="1">CP</strain>
    </source>
</reference>
<gene>
    <name evidence="1" type="ORF">QJS10_CPB04g01262</name>
</gene>
<accession>A0AAV9F1U6</accession>
<evidence type="ECO:0000313" key="2">
    <source>
        <dbReference type="Proteomes" id="UP001180020"/>
    </source>
</evidence>
<organism evidence="1 2">
    <name type="scientific">Acorus calamus</name>
    <name type="common">Sweet flag</name>
    <dbReference type="NCBI Taxonomy" id="4465"/>
    <lineage>
        <taxon>Eukaryota</taxon>
        <taxon>Viridiplantae</taxon>
        <taxon>Streptophyta</taxon>
        <taxon>Embryophyta</taxon>
        <taxon>Tracheophyta</taxon>
        <taxon>Spermatophyta</taxon>
        <taxon>Magnoliopsida</taxon>
        <taxon>Liliopsida</taxon>
        <taxon>Acoraceae</taxon>
        <taxon>Acorus</taxon>
    </lineage>
</organism>
<evidence type="ECO:0000313" key="1">
    <source>
        <dbReference type="EMBL" id="KAK1318532.1"/>
    </source>
</evidence>
<comment type="caution">
    <text evidence="1">The sequence shown here is derived from an EMBL/GenBank/DDBJ whole genome shotgun (WGS) entry which is preliminary data.</text>
</comment>
<reference evidence="1" key="2">
    <citation type="submission" date="2023-06" db="EMBL/GenBank/DDBJ databases">
        <authorList>
            <person name="Ma L."/>
            <person name="Liu K.-W."/>
            <person name="Li Z."/>
            <person name="Hsiao Y.-Y."/>
            <person name="Qi Y."/>
            <person name="Fu T."/>
            <person name="Tang G."/>
            <person name="Zhang D."/>
            <person name="Sun W.-H."/>
            <person name="Liu D.-K."/>
            <person name="Li Y."/>
            <person name="Chen G.-Z."/>
            <person name="Liu X.-D."/>
            <person name="Liao X.-Y."/>
            <person name="Jiang Y.-T."/>
            <person name="Yu X."/>
            <person name="Hao Y."/>
            <person name="Huang J."/>
            <person name="Zhao X.-W."/>
            <person name="Ke S."/>
            <person name="Chen Y.-Y."/>
            <person name="Wu W.-L."/>
            <person name="Hsu J.-L."/>
            <person name="Lin Y.-F."/>
            <person name="Huang M.-D."/>
            <person name="Li C.-Y."/>
            <person name="Huang L."/>
            <person name="Wang Z.-W."/>
            <person name="Zhao X."/>
            <person name="Zhong W.-Y."/>
            <person name="Peng D.-H."/>
            <person name="Ahmad S."/>
            <person name="Lan S."/>
            <person name="Zhang J.-S."/>
            <person name="Tsai W.-C."/>
            <person name="Van De Peer Y."/>
            <person name="Liu Z.-J."/>
        </authorList>
    </citation>
    <scope>NUCLEOTIDE SEQUENCE</scope>
    <source>
        <strain evidence="1">CP</strain>
        <tissue evidence="1">Leaves</tissue>
    </source>
</reference>
<proteinExistence type="predicted"/>
<keyword evidence="2" id="KW-1185">Reference proteome</keyword>
<sequence length="149" mass="16424">MVAGNACGRWRLAGGLRGCVRLTGGYGGSPRSQRIWGSRALVEKMRGEIIERGVMDCTDGSSKAAAQRTYNGRRRSFSQSDGDPVSKKVMDQCLIAFQVYSFLLEDVHYGDKGFKTAGKVSRYKEGGQRAANSIEDVVPEDFYNRLNSK</sequence>